<keyword evidence="1" id="KW-0472">Membrane</keyword>
<dbReference type="AlphaFoldDB" id="E0UK37"/>
<protein>
    <submittedName>
        <fullName evidence="3">Abortive infection protein</fullName>
    </submittedName>
</protein>
<dbReference type="STRING" id="497965.Cyan7822_2706"/>
<reference evidence="4" key="1">
    <citation type="journal article" date="2011" name="MBio">
        <title>Novel metabolic attributes of the genus Cyanothece, comprising a group of unicellular nitrogen-fixing Cyanobacteria.</title>
        <authorList>
            <person name="Bandyopadhyay A."/>
            <person name="Elvitigala T."/>
            <person name="Welsh E."/>
            <person name="Stockel J."/>
            <person name="Liberton M."/>
            <person name="Min H."/>
            <person name="Sherman L.A."/>
            <person name="Pakrasi H.B."/>
        </authorList>
    </citation>
    <scope>NUCLEOTIDE SEQUENCE [LARGE SCALE GENOMIC DNA]</scope>
    <source>
        <strain evidence="4">PCC 7822</strain>
    </source>
</reference>
<gene>
    <name evidence="3" type="ordered locus">Cyan7822_2706</name>
</gene>
<feature type="transmembrane region" description="Helical" evidence="1">
    <location>
        <begin position="33"/>
        <end position="54"/>
    </location>
</feature>
<name>E0UK37_GLOV7</name>
<evidence type="ECO:0000256" key="1">
    <source>
        <dbReference type="SAM" id="Phobius"/>
    </source>
</evidence>
<dbReference type="Proteomes" id="UP000008206">
    <property type="component" value="Chromosome"/>
</dbReference>
<evidence type="ECO:0000313" key="4">
    <source>
        <dbReference type="Proteomes" id="UP000008206"/>
    </source>
</evidence>
<dbReference type="HOGENOM" id="CLU_127724_0_0_3"/>
<feature type="transmembrane region" description="Helical" evidence="1">
    <location>
        <begin position="66"/>
        <end position="87"/>
    </location>
</feature>
<evidence type="ECO:0000313" key="3">
    <source>
        <dbReference type="EMBL" id="ADN14673.1"/>
    </source>
</evidence>
<dbReference type="KEGG" id="cyj:Cyan7822_2706"/>
<keyword evidence="1" id="KW-1133">Transmembrane helix</keyword>
<keyword evidence="4" id="KW-1185">Reference proteome</keyword>
<organism evidence="3 4">
    <name type="scientific">Gloeothece verrucosa (strain PCC 7822)</name>
    <name type="common">Cyanothece sp. (strain PCC 7822)</name>
    <dbReference type="NCBI Taxonomy" id="497965"/>
    <lineage>
        <taxon>Bacteria</taxon>
        <taxon>Bacillati</taxon>
        <taxon>Cyanobacteriota</taxon>
        <taxon>Cyanophyceae</taxon>
        <taxon>Oscillatoriophycideae</taxon>
        <taxon>Chroococcales</taxon>
        <taxon>Aphanothecaceae</taxon>
        <taxon>Gloeothece</taxon>
        <taxon>Gloeothece verrucosa</taxon>
    </lineage>
</organism>
<proteinExistence type="predicted"/>
<dbReference type="Pfam" id="PF02517">
    <property type="entry name" value="Rce1-like"/>
    <property type="match status" value="1"/>
</dbReference>
<dbReference type="PANTHER" id="PTHR43592">
    <property type="entry name" value="CAAX AMINO TERMINAL PROTEASE"/>
    <property type="match status" value="1"/>
</dbReference>
<feature type="domain" description="CAAX prenyl protease 2/Lysostaphin resistance protein A-like" evidence="2">
    <location>
        <begin position="109"/>
        <end position="197"/>
    </location>
</feature>
<dbReference type="EMBL" id="CP002198">
    <property type="protein sequence ID" value="ADN14673.1"/>
    <property type="molecule type" value="Genomic_DNA"/>
</dbReference>
<evidence type="ECO:0000259" key="2">
    <source>
        <dbReference type="Pfam" id="PF02517"/>
    </source>
</evidence>
<keyword evidence="1" id="KW-0812">Transmembrane</keyword>
<dbReference type="InterPro" id="IPR003675">
    <property type="entry name" value="Rce1/LyrA-like_dom"/>
</dbReference>
<dbReference type="GO" id="GO:0080120">
    <property type="term" value="P:CAAX-box protein maturation"/>
    <property type="evidence" value="ECO:0007669"/>
    <property type="project" value="UniProtKB-ARBA"/>
</dbReference>
<feature type="transmembrane region" description="Helical" evidence="1">
    <location>
        <begin position="160"/>
        <end position="178"/>
    </location>
</feature>
<accession>E0UK37</accession>
<dbReference type="eggNOG" id="COG1266">
    <property type="taxonomic scope" value="Bacteria"/>
</dbReference>
<dbReference type="GO" id="GO:0004175">
    <property type="term" value="F:endopeptidase activity"/>
    <property type="evidence" value="ECO:0007669"/>
    <property type="project" value="UniProtKB-ARBA"/>
</dbReference>
<dbReference type="PANTHER" id="PTHR43592:SF7">
    <property type="entry name" value="CAAX AMINO TERMINAL PROTEASE FAMILY PROTEIN"/>
    <property type="match status" value="1"/>
</dbReference>
<feature type="transmembrane region" description="Helical" evidence="1">
    <location>
        <begin position="131"/>
        <end position="153"/>
    </location>
</feature>
<sequence length="212" mass="23171">MPYVLPCHHFVVYLKPVTNSNNPDLEPLTRTQILVVMGVTAIILLVVAKVWQYLGSIAIVDIQFNLLAVLSGLAMAAGIITASSIIYRLWPAYRRSADAYLELVIRPLVWPDLIWLGLLPGLSEELLFRGVMLPALGNNLLAVILSSCLFGILHLSGIQQWPYVVWATIVGFALGYATLITGNLLVPIVAHIITNLVASFLWKIGQASSVNS</sequence>